<dbReference type="VEuPathDB" id="VectorBase:GAUT038940"/>
<evidence type="ECO:0000313" key="2">
    <source>
        <dbReference type="Proteomes" id="UP000078200"/>
    </source>
</evidence>
<evidence type="ECO:0000313" key="1">
    <source>
        <dbReference type="EnsemblMetazoa" id="GAUT038940-PA"/>
    </source>
</evidence>
<accession>A0A1A9VIZ6</accession>
<protein>
    <submittedName>
        <fullName evidence="1">Uncharacterized protein</fullName>
    </submittedName>
</protein>
<organism evidence="1 2">
    <name type="scientific">Glossina austeni</name>
    <name type="common">Savannah tsetse fly</name>
    <dbReference type="NCBI Taxonomy" id="7395"/>
    <lineage>
        <taxon>Eukaryota</taxon>
        <taxon>Metazoa</taxon>
        <taxon>Ecdysozoa</taxon>
        <taxon>Arthropoda</taxon>
        <taxon>Hexapoda</taxon>
        <taxon>Insecta</taxon>
        <taxon>Pterygota</taxon>
        <taxon>Neoptera</taxon>
        <taxon>Endopterygota</taxon>
        <taxon>Diptera</taxon>
        <taxon>Brachycera</taxon>
        <taxon>Muscomorpha</taxon>
        <taxon>Hippoboscoidea</taxon>
        <taxon>Glossinidae</taxon>
        <taxon>Glossina</taxon>
    </lineage>
</organism>
<proteinExistence type="predicted"/>
<dbReference type="AlphaFoldDB" id="A0A1A9VIZ6"/>
<keyword evidence="2" id="KW-1185">Reference proteome</keyword>
<dbReference type="Proteomes" id="UP000078200">
    <property type="component" value="Unassembled WGS sequence"/>
</dbReference>
<sequence length="148" mass="17348">MEQCADSFFEEKLLNESIIFFIEKHRVSNDSILDALTLMSLQMVSLTLLAATPTKFQQFLGDNNEDEEFVGDPNSIIVLQILPKISAEILQEESTYYTLVRHRNTGRRLFLFVLKNELPGVQKKNNNYSFREEEHLEKRVQYCLWKNV</sequence>
<name>A0A1A9VIZ6_GLOAU</name>
<reference evidence="1" key="1">
    <citation type="submission" date="2020-05" db="UniProtKB">
        <authorList>
            <consortium name="EnsemblMetazoa"/>
        </authorList>
    </citation>
    <scope>IDENTIFICATION</scope>
    <source>
        <strain evidence="1">TTRI</strain>
    </source>
</reference>
<dbReference type="EnsemblMetazoa" id="GAUT038940-RA">
    <property type="protein sequence ID" value="GAUT038940-PA"/>
    <property type="gene ID" value="GAUT038940"/>
</dbReference>